<sequence length="533" mass="57054">MTINRLFSLGILAVVVALIGLFTISTYGLKQNEHAIEREVQLANAMGAMKDARYYTVQVQQFLTDMGATRGDDALGEAQESLVGAKESLDRLAVILPEYSDEVVSLKKSLDSLYDSGYTMAIAYIEQGTEAGNRLMKGAGGLDEASIELSDSLEKVVKEINVRLEESSEMAVAYILKAEKVSLISSLVSACLIIGVILLLRQKTLPDLRKLEASLHDIAAGARDLTVRLDEKGNDELADVAKSFNQFIGNLNELIRTVQTQSTSMSSVGEQMLQASTQTRKGMEGLQAETQGIASAVEEMQGTIRYVAEGADETATVAKESDRYTKEVEVIVEDNARSIGSLANGVERAASALQELEAKTASVGSILDVIRDIADQTNLLALNAAIEAARAGEQGRGFAVVADEVRTLAQRTQESTEQIQDMITQLQEGAHSAVSVMGESKTQAEETVVKSQAATEALAKVSQAIGGMSAKATEIATAMEQQAAVAENIDQRIRLIRDEAIATSANAEQSNQASHQVGEQAQSLSVLVSGYRV</sequence>
<comment type="similarity">
    <text evidence="6">Belongs to the methyl-accepting chemotaxis (MCP) protein family.</text>
</comment>
<dbReference type="Pfam" id="PF00015">
    <property type="entry name" value="MCPsignal"/>
    <property type="match status" value="1"/>
</dbReference>
<comment type="subcellular location">
    <subcellularLocation>
        <location evidence="1">Membrane</location>
        <topology evidence="1">Multi-pass membrane protein</topology>
    </subcellularLocation>
</comment>
<dbReference type="GO" id="GO:0007165">
    <property type="term" value="P:signal transduction"/>
    <property type="evidence" value="ECO:0007669"/>
    <property type="project" value="UniProtKB-KW"/>
</dbReference>
<evidence type="ECO:0000256" key="1">
    <source>
        <dbReference type="ARBA" id="ARBA00004141"/>
    </source>
</evidence>
<dbReference type="PANTHER" id="PTHR32089:SF119">
    <property type="entry name" value="METHYL-ACCEPTING CHEMOTAXIS PROTEIN CTPL"/>
    <property type="match status" value="1"/>
</dbReference>
<dbReference type="InterPro" id="IPR004090">
    <property type="entry name" value="Chemotax_Me-accpt_rcpt"/>
</dbReference>
<keyword evidence="2 8" id="KW-0812">Transmembrane</keyword>
<dbReference type="PROSITE" id="PS50111">
    <property type="entry name" value="CHEMOTAXIS_TRANSDUC_2"/>
    <property type="match status" value="1"/>
</dbReference>
<dbReference type="FunFam" id="1.10.287.950:FF:000001">
    <property type="entry name" value="Methyl-accepting chemotaxis sensory transducer"/>
    <property type="match status" value="1"/>
</dbReference>
<dbReference type="Gene3D" id="1.10.287.950">
    <property type="entry name" value="Methyl-accepting chemotaxis protein"/>
    <property type="match status" value="1"/>
</dbReference>
<dbReference type="PROSITE" id="PS50885">
    <property type="entry name" value="HAMP"/>
    <property type="match status" value="1"/>
</dbReference>
<dbReference type="SUPFAM" id="SSF58104">
    <property type="entry name" value="Methyl-accepting chemotaxis protein (MCP) signaling domain"/>
    <property type="match status" value="1"/>
</dbReference>
<keyword evidence="12" id="KW-1185">Reference proteome</keyword>
<dbReference type="GO" id="GO:0016020">
    <property type="term" value="C:membrane"/>
    <property type="evidence" value="ECO:0007669"/>
    <property type="project" value="UniProtKB-SubCell"/>
</dbReference>
<keyword evidence="3 8" id="KW-1133">Transmembrane helix</keyword>
<evidence type="ECO:0000256" key="2">
    <source>
        <dbReference type="ARBA" id="ARBA00022692"/>
    </source>
</evidence>
<evidence type="ECO:0000313" key="11">
    <source>
        <dbReference type="EMBL" id="RDL43059.1"/>
    </source>
</evidence>
<dbReference type="Proteomes" id="UP000254326">
    <property type="component" value="Unassembled WGS sequence"/>
</dbReference>
<comment type="caution">
    <text evidence="11">The sequence shown here is derived from an EMBL/GenBank/DDBJ whole genome shotgun (WGS) entry which is preliminary data.</text>
</comment>
<dbReference type="Pfam" id="PF00672">
    <property type="entry name" value="HAMP"/>
    <property type="match status" value="1"/>
</dbReference>
<evidence type="ECO:0000256" key="3">
    <source>
        <dbReference type="ARBA" id="ARBA00022989"/>
    </source>
</evidence>
<dbReference type="OrthoDB" id="9760371at2"/>
<evidence type="ECO:0000256" key="6">
    <source>
        <dbReference type="ARBA" id="ARBA00029447"/>
    </source>
</evidence>
<dbReference type="GO" id="GO:0004888">
    <property type="term" value="F:transmembrane signaling receptor activity"/>
    <property type="evidence" value="ECO:0007669"/>
    <property type="project" value="InterPro"/>
</dbReference>
<name>A0A370U5K4_9GAMM</name>
<dbReference type="InterPro" id="IPR003660">
    <property type="entry name" value="HAMP_dom"/>
</dbReference>
<feature type="domain" description="Methyl-accepting transducer" evidence="9">
    <location>
        <begin position="261"/>
        <end position="497"/>
    </location>
</feature>
<evidence type="ECO:0000259" key="9">
    <source>
        <dbReference type="PROSITE" id="PS50111"/>
    </source>
</evidence>
<dbReference type="PRINTS" id="PR00260">
    <property type="entry name" value="CHEMTRNSDUCR"/>
</dbReference>
<organism evidence="11 12">
    <name type="scientific">Marinomonas piezotolerans</name>
    <dbReference type="NCBI Taxonomy" id="2213058"/>
    <lineage>
        <taxon>Bacteria</taxon>
        <taxon>Pseudomonadati</taxon>
        <taxon>Pseudomonadota</taxon>
        <taxon>Gammaproteobacteria</taxon>
        <taxon>Oceanospirillales</taxon>
        <taxon>Oceanospirillaceae</taxon>
        <taxon>Marinomonas</taxon>
    </lineage>
</organism>
<protein>
    <recommendedName>
        <fullName evidence="13">Methyl-accepting chemotaxis protein</fullName>
    </recommendedName>
</protein>
<evidence type="ECO:0000256" key="7">
    <source>
        <dbReference type="PROSITE-ProRule" id="PRU00284"/>
    </source>
</evidence>
<feature type="transmembrane region" description="Helical" evidence="8">
    <location>
        <begin position="6"/>
        <end position="29"/>
    </location>
</feature>
<evidence type="ECO:0008006" key="13">
    <source>
        <dbReference type="Google" id="ProtNLM"/>
    </source>
</evidence>
<reference evidence="11 12" key="1">
    <citation type="submission" date="2018-06" db="EMBL/GenBank/DDBJ databases">
        <title>Marinomonas sp. YLB-05 draft genome sequence.</title>
        <authorList>
            <person name="Yu L."/>
            <person name="Tang X."/>
        </authorList>
    </citation>
    <scope>NUCLEOTIDE SEQUENCE [LARGE SCALE GENOMIC DNA]</scope>
    <source>
        <strain evidence="11 12">YLB-05</strain>
    </source>
</reference>
<accession>A0A370U5K4</accession>
<dbReference type="InterPro" id="IPR004089">
    <property type="entry name" value="MCPsignal_dom"/>
</dbReference>
<feature type="domain" description="HAMP" evidence="10">
    <location>
        <begin position="208"/>
        <end position="256"/>
    </location>
</feature>
<evidence type="ECO:0000259" key="10">
    <source>
        <dbReference type="PROSITE" id="PS50885"/>
    </source>
</evidence>
<evidence type="ECO:0000256" key="4">
    <source>
        <dbReference type="ARBA" id="ARBA00023136"/>
    </source>
</evidence>
<dbReference type="RefSeq" id="WP_115469210.1">
    <property type="nucleotide sequence ID" value="NZ_QKRA01000010.1"/>
</dbReference>
<dbReference type="EMBL" id="QKRA01000010">
    <property type="protein sequence ID" value="RDL43059.1"/>
    <property type="molecule type" value="Genomic_DNA"/>
</dbReference>
<dbReference type="GO" id="GO:0006935">
    <property type="term" value="P:chemotaxis"/>
    <property type="evidence" value="ECO:0007669"/>
    <property type="project" value="InterPro"/>
</dbReference>
<dbReference type="AlphaFoldDB" id="A0A370U5K4"/>
<dbReference type="SMART" id="SM00283">
    <property type="entry name" value="MA"/>
    <property type="match status" value="1"/>
</dbReference>
<keyword evidence="4 8" id="KW-0472">Membrane</keyword>
<dbReference type="PANTHER" id="PTHR32089">
    <property type="entry name" value="METHYL-ACCEPTING CHEMOTAXIS PROTEIN MCPB"/>
    <property type="match status" value="1"/>
</dbReference>
<dbReference type="SMART" id="SM00304">
    <property type="entry name" value="HAMP"/>
    <property type="match status" value="2"/>
</dbReference>
<evidence type="ECO:0000313" key="12">
    <source>
        <dbReference type="Proteomes" id="UP000254326"/>
    </source>
</evidence>
<keyword evidence="5 7" id="KW-0807">Transducer</keyword>
<evidence type="ECO:0000256" key="5">
    <source>
        <dbReference type="ARBA" id="ARBA00023224"/>
    </source>
</evidence>
<evidence type="ECO:0000256" key="8">
    <source>
        <dbReference type="SAM" id="Phobius"/>
    </source>
</evidence>
<gene>
    <name evidence="11" type="ORF">DN730_16290</name>
</gene>
<dbReference type="CDD" id="cd06225">
    <property type="entry name" value="HAMP"/>
    <property type="match status" value="1"/>
</dbReference>
<proteinExistence type="inferred from homology"/>